<dbReference type="Gene3D" id="3.40.190.10">
    <property type="entry name" value="Periplasmic binding protein-like II"/>
    <property type="match status" value="3"/>
</dbReference>
<keyword evidence="4 12" id="KW-1133">Transmembrane helix</keyword>
<dbReference type="InterPro" id="IPR015683">
    <property type="entry name" value="Ionotropic_Glu_rcpt"/>
</dbReference>
<keyword evidence="6 12" id="KW-0472">Membrane</keyword>
<evidence type="ECO:0000256" key="12">
    <source>
        <dbReference type="SAM" id="Phobius"/>
    </source>
</evidence>
<evidence type="ECO:0000256" key="1">
    <source>
        <dbReference type="ARBA" id="ARBA00004141"/>
    </source>
</evidence>
<evidence type="ECO:0000256" key="5">
    <source>
        <dbReference type="ARBA" id="ARBA00023065"/>
    </source>
</evidence>
<dbReference type="SUPFAM" id="SSF53850">
    <property type="entry name" value="Periplasmic binding protein-like II"/>
    <property type="match status" value="1"/>
</dbReference>
<evidence type="ECO:0000256" key="6">
    <source>
        <dbReference type="ARBA" id="ARBA00023136"/>
    </source>
</evidence>
<proteinExistence type="predicted"/>
<dbReference type="STRING" id="307507.A0A2V0P165"/>
<evidence type="ECO:0000256" key="11">
    <source>
        <dbReference type="SAM" id="MobiDB-lite"/>
    </source>
</evidence>
<dbReference type="GO" id="GO:0016020">
    <property type="term" value="C:membrane"/>
    <property type="evidence" value="ECO:0007669"/>
    <property type="project" value="UniProtKB-SubCell"/>
</dbReference>
<name>A0A2V0P165_9CHLO</name>
<keyword evidence="2" id="KW-0813">Transport</keyword>
<keyword evidence="7" id="KW-0675">Receptor</keyword>
<keyword evidence="9" id="KW-1071">Ligand-gated ion channel</keyword>
<dbReference type="Proteomes" id="UP000247498">
    <property type="component" value="Unassembled WGS sequence"/>
</dbReference>
<organism evidence="14 15">
    <name type="scientific">Raphidocelis subcapitata</name>
    <dbReference type="NCBI Taxonomy" id="307507"/>
    <lineage>
        <taxon>Eukaryota</taxon>
        <taxon>Viridiplantae</taxon>
        <taxon>Chlorophyta</taxon>
        <taxon>core chlorophytes</taxon>
        <taxon>Chlorophyceae</taxon>
        <taxon>CS clade</taxon>
        <taxon>Sphaeropleales</taxon>
        <taxon>Selenastraceae</taxon>
        <taxon>Raphidocelis</taxon>
    </lineage>
</organism>
<feature type="region of interest" description="Disordered" evidence="11">
    <location>
        <begin position="426"/>
        <end position="539"/>
    </location>
</feature>
<keyword evidence="8" id="KW-0325">Glycoprotein</keyword>
<comment type="subcellular location">
    <subcellularLocation>
        <location evidence="1">Membrane</location>
        <topology evidence="1">Multi-pass membrane protein</topology>
    </subcellularLocation>
</comment>
<protein>
    <recommendedName>
        <fullName evidence="13">Ionotropic glutamate receptor C-terminal domain-containing protein</fullName>
    </recommendedName>
</protein>
<feature type="transmembrane region" description="Helical" evidence="12">
    <location>
        <begin position="367"/>
        <end position="390"/>
    </location>
</feature>
<dbReference type="PANTHER" id="PTHR18966">
    <property type="entry name" value="IONOTROPIC GLUTAMATE RECEPTOR"/>
    <property type="match status" value="1"/>
</dbReference>
<accession>A0A2V0P165</accession>
<evidence type="ECO:0000313" key="15">
    <source>
        <dbReference type="Proteomes" id="UP000247498"/>
    </source>
</evidence>
<feature type="transmembrane region" description="Helical" evidence="12">
    <location>
        <begin position="109"/>
        <end position="129"/>
    </location>
</feature>
<reference evidence="14 15" key="1">
    <citation type="journal article" date="2018" name="Sci. Rep.">
        <title>Raphidocelis subcapitata (=Pseudokirchneriella subcapitata) provides an insight into genome evolution and environmental adaptations in the Sphaeropleales.</title>
        <authorList>
            <person name="Suzuki S."/>
            <person name="Yamaguchi H."/>
            <person name="Nakajima N."/>
            <person name="Kawachi M."/>
        </authorList>
    </citation>
    <scope>NUCLEOTIDE SEQUENCE [LARGE SCALE GENOMIC DNA]</scope>
    <source>
        <strain evidence="14 15">NIES-35</strain>
    </source>
</reference>
<comment type="caution">
    <text evidence="14">The sequence shown here is derived from an EMBL/GenBank/DDBJ whole genome shotgun (WGS) entry which is preliminary data.</text>
</comment>
<dbReference type="OrthoDB" id="537665at2759"/>
<feature type="transmembrane region" description="Helical" evidence="12">
    <location>
        <begin position="173"/>
        <end position="192"/>
    </location>
</feature>
<feature type="domain" description="Ionotropic glutamate receptor C-terminal" evidence="13">
    <location>
        <begin position="108"/>
        <end position="211"/>
    </location>
</feature>
<gene>
    <name evidence="14" type="ORF">Rsub_06343</name>
</gene>
<dbReference type="GO" id="GO:0015276">
    <property type="term" value="F:ligand-gated monoatomic ion channel activity"/>
    <property type="evidence" value="ECO:0007669"/>
    <property type="project" value="InterPro"/>
</dbReference>
<dbReference type="EMBL" id="BDRX01000042">
    <property type="protein sequence ID" value="GBF93621.1"/>
    <property type="molecule type" value="Genomic_DNA"/>
</dbReference>
<evidence type="ECO:0000256" key="2">
    <source>
        <dbReference type="ARBA" id="ARBA00022448"/>
    </source>
</evidence>
<dbReference type="InterPro" id="IPR001320">
    <property type="entry name" value="Iontro_rcpt_C"/>
</dbReference>
<evidence type="ECO:0000256" key="10">
    <source>
        <dbReference type="ARBA" id="ARBA00023303"/>
    </source>
</evidence>
<dbReference type="InParanoid" id="A0A2V0P165"/>
<dbReference type="AlphaFoldDB" id="A0A2V0P165"/>
<keyword evidence="15" id="KW-1185">Reference proteome</keyword>
<sequence length="539" mass="55829">MRQVTCDAAADPSTYDGYQIELWRRIATAMGWADSDWTFTCIDWTPMIEDLIAPDGRCTMAAAGVEVSLDNLAAGLHMSWPILKSGFQVMTSGRVQQGGTWTFTEPFHWTVWVALGGTALIISLVVAVVEHFTFGAKSNRKGLQGWSWYSWSQMMHIHAHIGDPATWGSRVLVLAYGFLIVILVHLYTATLASRLTAQRLANDVKSKADLPGKPVETWESYQGLLRKYSIDAAGLPWESDADTANFISNLRNGTYKALVLDAPVVAYLVATMNAECDLFSVGGMFETFDIAIAFPSDAPDWMVADVSREIVHMQTTQGTLDELENTYINKQGHHACSSSGAGAAGHGGSNIVVHIEQASGEALKGGVAGLWIILAITTGVGLLLAARAWLEPKVRALLGVAQAGAGPGGAAGSCAGAPPRPTFWGTTLSFRGRSSVGATAPPTPDGGATAAPSPAGAGPPSPARRGGAAPLSRLSASGFAGGAATPGAGRLRAEGGGGDAALPGGVMTPTASAAGGGGGGAPKGRSSATVWEEGSRLGV</sequence>
<feature type="compositionally biased region" description="Low complexity" evidence="11">
    <location>
        <begin position="463"/>
        <end position="490"/>
    </location>
</feature>
<keyword evidence="5" id="KW-0406">Ion transport</keyword>
<keyword evidence="10" id="KW-0407">Ion channel</keyword>
<evidence type="ECO:0000256" key="8">
    <source>
        <dbReference type="ARBA" id="ARBA00023180"/>
    </source>
</evidence>
<evidence type="ECO:0000259" key="13">
    <source>
        <dbReference type="Pfam" id="PF00060"/>
    </source>
</evidence>
<dbReference type="Pfam" id="PF00060">
    <property type="entry name" value="Lig_chan"/>
    <property type="match status" value="1"/>
</dbReference>
<evidence type="ECO:0000313" key="14">
    <source>
        <dbReference type="EMBL" id="GBF93621.1"/>
    </source>
</evidence>
<evidence type="ECO:0000256" key="4">
    <source>
        <dbReference type="ARBA" id="ARBA00022989"/>
    </source>
</evidence>
<dbReference type="Gene3D" id="1.10.287.70">
    <property type="match status" value="1"/>
</dbReference>
<feature type="compositionally biased region" description="Low complexity" evidence="11">
    <location>
        <begin position="437"/>
        <end position="456"/>
    </location>
</feature>
<evidence type="ECO:0000256" key="7">
    <source>
        <dbReference type="ARBA" id="ARBA00023170"/>
    </source>
</evidence>
<keyword evidence="3 12" id="KW-0812">Transmembrane</keyword>
<evidence type="ECO:0000256" key="3">
    <source>
        <dbReference type="ARBA" id="ARBA00022692"/>
    </source>
</evidence>
<evidence type="ECO:0000256" key="9">
    <source>
        <dbReference type="ARBA" id="ARBA00023286"/>
    </source>
</evidence>